<dbReference type="Proteomes" id="UP001157006">
    <property type="component" value="Chromosome 2"/>
</dbReference>
<organism evidence="1 2">
    <name type="scientific">Vicia faba</name>
    <name type="common">Broad bean</name>
    <name type="synonym">Faba vulgaris</name>
    <dbReference type="NCBI Taxonomy" id="3906"/>
    <lineage>
        <taxon>Eukaryota</taxon>
        <taxon>Viridiplantae</taxon>
        <taxon>Streptophyta</taxon>
        <taxon>Embryophyta</taxon>
        <taxon>Tracheophyta</taxon>
        <taxon>Spermatophyta</taxon>
        <taxon>Magnoliopsida</taxon>
        <taxon>eudicotyledons</taxon>
        <taxon>Gunneridae</taxon>
        <taxon>Pentapetalae</taxon>
        <taxon>rosids</taxon>
        <taxon>fabids</taxon>
        <taxon>Fabales</taxon>
        <taxon>Fabaceae</taxon>
        <taxon>Papilionoideae</taxon>
        <taxon>50 kb inversion clade</taxon>
        <taxon>NPAAA clade</taxon>
        <taxon>Hologalegina</taxon>
        <taxon>IRL clade</taxon>
        <taxon>Fabeae</taxon>
        <taxon>Vicia</taxon>
    </lineage>
</organism>
<gene>
    <name evidence="1" type="ORF">VFH_II175880</name>
</gene>
<keyword evidence="2" id="KW-1185">Reference proteome</keyword>
<sequence>MNCGDAPSPWLHKRNDQTSLLVRISQIHFYNLSVVFGEERAHSTGENANLAIYSKPKATTQDTTTKRDVSNDRIEETNIVCIVIVILEDFFLKTILNFKSNAATI</sequence>
<dbReference type="AlphaFoldDB" id="A0AAV0ZRD4"/>
<evidence type="ECO:0000313" key="1">
    <source>
        <dbReference type="EMBL" id="CAI8599457.1"/>
    </source>
</evidence>
<name>A0AAV0ZRD4_VICFA</name>
<protein>
    <submittedName>
        <fullName evidence="1">Uncharacterized protein</fullName>
    </submittedName>
</protein>
<evidence type="ECO:0000313" key="2">
    <source>
        <dbReference type="Proteomes" id="UP001157006"/>
    </source>
</evidence>
<dbReference type="EMBL" id="OX451737">
    <property type="protein sequence ID" value="CAI8599457.1"/>
    <property type="molecule type" value="Genomic_DNA"/>
</dbReference>
<accession>A0AAV0ZRD4</accession>
<reference evidence="1 2" key="1">
    <citation type="submission" date="2023-01" db="EMBL/GenBank/DDBJ databases">
        <authorList>
            <person name="Kreplak J."/>
        </authorList>
    </citation>
    <scope>NUCLEOTIDE SEQUENCE [LARGE SCALE GENOMIC DNA]</scope>
</reference>
<proteinExistence type="predicted"/>